<evidence type="ECO:0000259" key="1">
    <source>
        <dbReference type="Pfam" id="PF23728"/>
    </source>
</evidence>
<dbReference type="RefSeq" id="WP_077705557.1">
    <property type="nucleotide sequence ID" value="NZ_JAZHPM010000001.1"/>
</dbReference>
<organism evidence="2 3">
    <name type="scientific">Virgibacillus dokdonensis</name>
    <dbReference type="NCBI Taxonomy" id="302167"/>
    <lineage>
        <taxon>Bacteria</taxon>
        <taxon>Bacillati</taxon>
        <taxon>Bacillota</taxon>
        <taxon>Bacilli</taxon>
        <taxon>Bacillales</taxon>
        <taxon>Bacillaceae</taxon>
        <taxon>Virgibacillus</taxon>
    </lineage>
</organism>
<keyword evidence="3" id="KW-1185">Reference proteome</keyword>
<feature type="domain" description="Tubby C-terminal" evidence="1">
    <location>
        <begin position="4"/>
        <end position="161"/>
    </location>
</feature>
<reference evidence="2 3" key="1">
    <citation type="submission" date="2024-01" db="EMBL/GenBank/DDBJ databases">
        <title>Survival strategy associated with biotechnological potential of Virgibacillus dokdonensis T4.6 isolated from salt-fermented shrimp paste.</title>
        <authorList>
            <person name="Doan T.V."/>
            <person name="Quach N.T."/>
            <person name="Phi Q.-T."/>
        </authorList>
    </citation>
    <scope>NUCLEOTIDE SEQUENCE [LARGE SCALE GENOMIC DNA]</scope>
    <source>
        <strain evidence="2 3">T4.6</strain>
    </source>
</reference>
<dbReference type="Pfam" id="PF23728">
    <property type="entry name" value="Tubby_C_like"/>
    <property type="match status" value="1"/>
</dbReference>
<dbReference type="EMBL" id="JAZHPM010000001">
    <property type="protein sequence ID" value="MEF2290578.1"/>
    <property type="molecule type" value="Genomic_DNA"/>
</dbReference>
<sequence>MKTYHLQAPIYFSAKKSIPITIDQEEVGYIRKTTANTLEKDRVFTYTSYDEEKYYVLGIKKNGWKRLVLTEYQLQTNSKKYHFKDKLGSNILYFCVMGEVENHQILIEENWAGDLEIKFNHNKVAKIKVASLSLKTTFQFEDTVEENSPLFALTILMYFMFKIYKDENNWIEGLLE</sequence>
<dbReference type="InterPro" id="IPR056944">
    <property type="entry name" value="Tubby_C-like"/>
</dbReference>
<evidence type="ECO:0000313" key="3">
    <source>
        <dbReference type="Proteomes" id="UP001356080"/>
    </source>
</evidence>
<protein>
    <recommendedName>
        <fullName evidence="1">Tubby C-terminal domain-containing protein</fullName>
    </recommendedName>
</protein>
<name>A0ABU7VCR9_9BACI</name>
<proteinExistence type="predicted"/>
<gene>
    <name evidence="2" type="ORF">V2W34_00970</name>
</gene>
<dbReference type="Proteomes" id="UP001356080">
    <property type="component" value="Unassembled WGS sequence"/>
</dbReference>
<comment type="caution">
    <text evidence="2">The sequence shown here is derived from an EMBL/GenBank/DDBJ whole genome shotgun (WGS) entry which is preliminary data.</text>
</comment>
<accession>A0ABU7VCR9</accession>
<evidence type="ECO:0000313" key="2">
    <source>
        <dbReference type="EMBL" id="MEF2290578.1"/>
    </source>
</evidence>